<dbReference type="Proteomes" id="UP000241426">
    <property type="component" value="Unassembled WGS sequence"/>
</dbReference>
<evidence type="ECO:0000313" key="2">
    <source>
        <dbReference type="Proteomes" id="UP000241426"/>
    </source>
</evidence>
<dbReference type="EMBL" id="PYNF01000003">
    <property type="protein sequence ID" value="PSV00321.1"/>
    <property type="molecule type" value="Genomic_DNA"/>
</dbReference>
<dbReference type="AlphaFoldDB" id="A0A2T3KKV0"/>
<proteinExistence type="predicted"/>
<sequence>MKGVDLVNAVHKKFEFLDIKSSFHINISPDAQHGVLKGGNCEQISSALTKKLGNCFRPFSLNGIEYFIADGEREDCLIRGLLTAPSGLLVLLSKYSKPLKYSIVVKNGCQYCLSEIELFDWEYDFLFSGMDYFIGKKFFQYSHVGSHYIVSEDQMIEELGGITGTNLDQLRRRYVEVELSVNSGWSPL</sequence>
<name>A0A2T3KKV0_9GAMM</name>
<reference evidence="1 2" key="1">
    <citation type="submission" date="2018-01" db="EMBL/GenBank/DDBJ databases">
        <title>Whole genome sequencing of Histamine producing bacteria.</title>
        <authorList>
            <person name="Butler K."/>
        </authorList>
    </citation>
    <scope>NUCLEOTIDE SEQUENCE [LARGE SCALE GENOMIC DNA]</scope>
    <source>
        <strain evidence="1 2">FS-7.2</strain>
    </source>
</reference>
<gene>
    <name evidence="1" type="ORF">C9J27_04135</name>
</gene>
<accession>A0A2T3KKV0</accession>
<comment type="caution">
    <text evidence="1">The sequence shown here is derived from an EMBL/GenBank/DDBJ whole genome shotgun (WGS) entry which is preliminary data.</text>
</comment>
<organism evidence="1 2">
    <name type="scientific">Photobacterium kishitanii</name>
    <dbReference type="NCBI Taxonomy" id="318456"/>
    <lineage>
        <taxon>Bacteria</taxon>
        <taxon>Pseudomonadati</taxon>
        <taxon>Pseudomonadota</taxon>
        <taxon>Gammaproteobacteria</taxon>
        <taxon>Vibrionales</taxon>
        <taxon>Vibrionaceae</taxon>
        <taxon>Photobacterium</taxon>
    </lineage>
</organism>
<evidence type="ECO:0000313" key="1">
    <source>
        <dbReference type="EMBL" id="PSV00321.1"/>
    </source>
</evidence>
<protein>
    <submittedName>
        <fullName evidence="1">Uncharacterized protein</fullName>
    </submittedName>
</protein>